<evidence type="ECO:0000256" key="1">
    <source>
        <dbReference type="SAM" id="MobiDB-lite"/>
    </source>
</evidence>
<feature type="region of interest" description="Disordered" evidence="1">
    <location>
        <begin position="380"/>
        <end position="400"/>
    </location>
</feature>
<gene>
    <name evidence="3" type="ORF">IFM12276_03680</name>
</gene>
<dbReference type="EMBL" id="AP026978">
    <property type="protein sequence ID" value="BDT97339.1"/>
    <property type="molecule type" value="Genomic_DNA"/>
</dbReference>
<evidence type="ECO:0000313" key="3">
    <source>
        <dbReference type="EMBL" id="BDT97339.1"/>
    </source>
</evidence>
<dbReference type="Pfam" id="PF22322">
    <property type="entry name" value="DUF6973"/>
    <property type="match status" value="1"/>
</dbReference>
<feature type="domain" description="DUF6973" evidence="2">
    <location>
        <begin position="259"/>
        <end position="363"/>
    </location>
</feature>
<protein>
    <recommendedName>
        <fullName evidence="2">DUF6973 domain-containing protein</fullName>
    </recommendedName>
</protein>
<sequence length="400" mass="44383">MSGGNYVDALTVPLVLSWDPRAAITIADKFKEAASQLDDHTHKAAVSIDMSYTYYRGKSGESARDRGHQDRERARRTKEVLVGIQQEIYKHIASIIDYIDVIREKKTEAEESEFDLFVRDDGGVDSRMSSGEVLLKFGPSGLVEKEGYEAYLTAQIRAALTAVQQADKEGADQVRRWLEELSDEVKRGATAMPEDPELAQILNKYQTAPSKSGASLWPSGLLLTEIRLLYPDFQPTLMTPEEAALVSTLLTKPTGVADVAEFFELKSQAENAAKAAYPDIPSAWADDHGDAYRHMYWNALMTQKYGEEWTASFATAHEGTGANTPAREAMDLYNNEQGRKIAVDHPDASPEELQRLVRRRIDAGQAIVIDNRQQIEWSNRVPIGDTVSPNPSDIPLPGAN</sequence>
<proteinExistence type="predicted"/>
<organism evidence="3 4">
    <name type="scientific">Nocardia sputorum</name>
    <dbReference type="NCBI Taxonomy" id="2984338"/>
    <lineage>
        <taxon>Bacteria</taxon>
        <taxon>Bacillati</taxon>
        <taxon>Actinomycetota</taxon>
        <taxon>Actinomycetes</taxon>
        <taxon>Mycobacteriales</taxon>
        <taxon>Nocardiaceae</taxon>
        <taxon>Nocardia</taxon>
    </lineage>
</organism>
<evidence type="ECO:0000313" key="4">
    <source>
        <dbReference type="Proteomes" id="UP001317870"/>
    </source>
</evidence>
<name>A0ABN6TWT3_9NOCA</name>
<reference evidence="3 4" key="1">
    <citation type="submission" date="2022-11" db="EMBL/GenBank/DDBJ databases">
        <title>Genome Sequencing of Nocardia sp. ON39_IFM12276 and assembly.</title>
        <authorList>
            <person name="Shimojima M."/>
            <person name="Toyokawa M."/>
            <person name="Uesaka K."/>
        </authorList>
    </citation>
    <scope>NUCLEOTIDE SEQUENCE [LARGE SCALE GENOMIC DNA]</scope>
    <source>
        <strain evidence="3 4">IFM 12276</strain>
    </source>
</reference>
<dbReference type="RefSeq" id="WP_281877286.1">
    <property type="nucleotide sequence ID" value="NZ_AP026978.1"/>
</dbReference>
<accession>A0ABN6TWT3</accession>
<keyword evidence="4" id="KW-1185">Reference proteome</keyword>
<evidence type="ECO:0000259" key="2">
    <source>
        <dbReference type="Pfam" id="PF22322"/>
    </source>
</evidence>
<dbReference type="InterPro" id="IPR054246">
    <property type="entry name" value="DUF6973"/>
</dbReference>
<dbReference type="Proteomes" id="UP001317870">
    <property type="component" value="Chromosome"/>
</dbReference>